<protein>
    <submittedName>
        <fullName evidence="4">NXPE family member 3</fullName>
    </submittedName>
</protein>
<evidence type="ECO:0000313" key="4">
    <source>
        <dbReference type="EMBL" id="KAJ8029228.1"/>
    </source>
</evidence>
<comment type="caution">
    <text evidence="4">The sequence shown here is derived from an EMBL/GenBank/DDBJ whole genome shotgun (WGS) entry which is preliminary data.</text>
</comment>
<reference evidence="4" key="1">
    <citation type="submission" date="2021-10" db="EMBL/GenBank/DDBJ databases">
        <title>Tropical sea cucumber genome reveals ecological adaptation and Cuvierian tubules defense mechanism.</title>
        <authorList>
            <person name="Chen T."/>
        </authorList>
    </citation>
    <scope>NUCLEOTIDE SEQUENCE</scope>
    <source>
        <strain evidence="4">Nanhai2018</strain>
        <tissue evidence="4">Muscle</tissue>
    </source>
</reference>
<dbReference type="InterPro" id="IPR026845">
    <property type="entry name" value="NXPH/NXPE"/>
</dbReference>
<dbReference type="EMBL" id="JAIZAY010000014">
    <property type="protein sequence ID" value="KAJ8029228.1"/>
    <property type="molecule type" value="Genomic_DNA"/>
</dbReference>
<dbReference type="PANTHER" id="PTHR16165">
    <property type="entry name" value="NXPE FAMILY MEMBER"/>
    <property type="match status" value="1"/>
</dbReference>
<dbReference type="AlphaFoldDB" id="A0A9Q1BMB7"/>
<dbReference type="Pfam" id="PF24536">
    <property type="entry name" value="NXPE4_C"/>
    <property type="match status" value="1"/>
</dbReference>
<dbReference type="PANTHER" id="PTHR16165:SF5">
    <property type="entry name" value="NXPE FAMILY MEMBER 3"/>
    <property type="match status" value="1"/>
</dbReference>
<accession>A0A9Q1BMB7</accession>
<proteinExistence type="inferred from homology"/>
<evidence type="ECO:0000259" key="3">
    <source>
        <dbReference type="Pfam" id="PF24536"/>
    </source>
</evidence>
<name>A0A9Q1BMB7_HOLLE</name>
<evidence type="ECO:0000256" key="2">
    <source>
        <dbReference type="SAM" id="Phobius"/>
    </source>
</evidence>
<evidence type="ECO:0000256" key="1">
    <source>
        <dbReference type="ARBA" id="ARBA00005431"/>
    </source>
</evidence>
<feature type="transmembrane region" description="Helical" evidence="2">
    <location>
        <begin position="7"/>
        <end position="24"/>
    </location>
</feature>
<keyword evidence="2" id="KW-0472">Membrane</keyword>
<dbReference type="Proteomes" id="UP001152320">
    <property type="component" value="Chromosome 14"/>
</dbReference>
<keyword evidence="2" id="KW-1133">Transmembrane helix</keyword>
<comment type="similarity">
    <text evidence="1">Belongs to the NXPE family.</text>
</comment>
<dbReference type="InterPro" id="IPR057106">
    <property type="entry name" value="NXPE4_C"/>
</dbReference>
<gene>
    <name evidence="4" type="ORF">HOLleu_28570</name>
</gene>
<dbReference type="SUPFAM" id="SSF81296">
    <property type="entry name" value="E set domains"/>
    <property type="match status" value="1"/>
</dbReference>
<dbReference type="OrthoDB" id="2112051at2759"/>
<keyword evidence="2" id="KW-0812">Transmembrane</keyword>
<sequence>MASYRSVGVFLVAIIFFFCSWFMMDRNETLSAVGTKGLINPKPFYRESTFKHRVSPERNASEYVTANHVCSCPVLIPDHVDNVQPLHITDEQLTSRSFYETTSASSTTVEILNHKPFFELCDLLIVRIVSRDWRGKPKSYGGDLFRLKIYSENPYSAANADRVVDFNNGTYIAYFTLRWSGQVKLQIKLIHPVELLPQMQLTLQGKVGLNVTFAGEFVSNDVSEEVICRYVELPQPHCNLSNPRTHGPWFCQQPKDPRLTCKDWTFHKMYKGTFLKLQDNLTPLSKALLKRSHMVEVKNDCTAYVTNQTRPNTTLADSTRPFCSMGDPIPTTIATAGHFFNKVWYPNNCQVFKFSPAETMSCLRNRRIIIIGDSTIRQIFNFFKMALYKKFFRLLPEPKGVTAGQGPHELRSDKYNASIYYHFHGLPMAGTGLVLRTEFIEFTVDKLNSIENGSEVVVILSLWAHFIATGKDFYIQRLKAIKSSIKKFLDRCPKSKVIIKGANTKDHPAVWIAIVSSESNIMQHELALRALFQDEKRVGFIDAFDITRAQPYEDNVHPDIKIVEEFVNRILTYICKS</sequence>
<evidence type="ECO:0000313" key="5">
    <source>
        <dbReference type="Proteomes" id="UP001152320"/>
    </source>
</evidence>
<keyword evidence="5" id="KW-1185">Reference proteome</keyword>
<organism evidence="4 5">
    <name type="scientific">Holothuria leucospilota</name>
    <name type="common">Black long sea cucumber</name>
    <name type="synonym">Mertensiothuria leucospilota</name>
    <dbReference type="NCBI Taxonomy" id="206669"/>
    <lineage>
        <taxon>Eukaryota</taxon>
        <taxon>Metazoa</taxon>
        <taxon>Echinodermata</taxon>
        <taxon>Eleutherozoa</taxon>
        <taxon>Echinozoa</taxon>
        <taxon>Holothuroidea</taxon>
        <taxon>Aspidochirotacea</taxon>
        <taxon>Aspidochirotida</taxon>
        <taxon>Holothuriidae</taxon>
        <taxon>Holothuria</taxon>
    </lineage>
</organism>
<feature type="domain" description="NXPE C-terminal" evidence="3">
    <location>
        <begin position="344"/>
        <end position="575"/>
    </location>
</feature>
<dbReference type="Pfam" id="PF06312">
    <property type="entry name" value="Neurexophilin"/>
    <property type="match status" value="1"/>
</dbReference>
<dbReference type="InterPro" id="IPR014756">
    <property type="entry name" value="Ig_E-set"/>
</dbReference>